<organism evidence="7 8">
    <name type="scientific">Zingiber officinale</name>
    <name type="common">Ginger</name>
    <name type="synonym">Amomum zingiber</name>
    <dbReference type="NCBI Taxonomy" id="94328"/>
    <lineage>
        <taxon>Eukaryota</taxon>
        <taxon>Viridiplantae</taxon>
        <taxon>Streptophyta</taxon>
        <taxon>Embryophyta</taxon>
        <taxon>Tracheophyta</taxon>
        <taxon>Spermatophyta</taxon>
        <taxon>Magnoliopsida</taxon>
        <taxon>Liliopsida</taxon>
        <taxon>Zingiberales</taxon>
        <taxon>Zingiberaceae</taxon>
        <taxon>Zingiber</taxon>
    </lineage>
</organism>
<evidence type="ECO:0000256" key="1">
    <source>
        <dbReference type="ARBA" id="ARBA00005142"/>
    </source>
</evidence>
<dbReference type="CDD" id="cd07557">
    <property type="entry name" value="trimeric_dUTPase"/>
    <property type="match status" value="1"/>
</dbReference>
<evidence type="ECO:0000256" key="3">
    <source>
        <dbReference type="ARBA" id="ARBA00022801"/>
    </source>
</evidence>
<sequence>MMVCPACGPFYLNKTLTLKKHEIIPPYDKENKVIQDLLDYTNYLRSIIEKRPAIHQGETPFLKIKRLTETAKLPVRRTHGAAGYDIFLDEEIHIMPHKQCLVKTGISLEFSGGYYARIAARSGAAYRLNFLINVGVIDSDFRGECAEDMECMEMGGDLECVEMGGDLGCVEMEGIERKATPVSFALARSQPQVHPTTASSSPSCDATLVFYCCTGLDPAGFAHARSQPRHPFASSSPNFGFGLGASTPNFSFSSSSTIASSLFGLYLVFVGLINPTPLFLL</sequence>
<dbReference type="InterPro" id="IPR029054">
    <property type="entry name" value="dUTPase-like"/>
</dbReference>
<comment type="catalytic activity">
    <reaction evidence="5">
        <text>dUTP + H2O = dUMP + diphosphate + H(+)</text>
        <dbReference type="Rhea" id="RHEA:10248"/>
        <dbReference type="ChEBI" id="CHEBI:15377"/>
        <dbReference type="ChEBI" id="CHEBI:15378"/>
        <dbReference type="ChEBI" id="CHEBI:33019"/>
        <dbReference type="ChEBI" id="CHEBI:61555"/>
        <dbReference type="ChEBI" id="CHEBI:246422"/>
        <dbReference type="EC" id="3.6.1.23"/>
    </reaction>
</comment>
<dbReference type="EC" id="3.6.1.23" evidence="5"/>
<dbReference type="InterPro" id="IPR033704">
    <property type="entry name" value="dUTPase_trimeric"/>
</dbReference>
<dbReference type="UniPathway" id="UPA00610">
    <property type="reaction ID" value="UER00666"/>
</dbReference>
<keyword evidence="8" id="KW-1185">Reference proteome</keyword>
<evidence type="ECO:0000256" key="4">
    <source>
        <dbReference type="ARBA" id="ARBA00023080"/>
    </source>
</evidence>
<reference evidence="7 8" key="1">
    <citation type="submission" date="2020-08" db="EMBL/GenBank/DDBJ databases">
        <title>Plant Genome Project.</title>
        <authorList>
            <person name="Zhang R.-G."/>
        </authorList>
    </citation>
    <scope>NUCLEOTIDE SEQUENCE [LARGE SCALE GENOMIC DNA]</scope>
    <source>
        <tissue evidence="7">Rhizome</tissue>
    </source>
</reference>
<keyword evidence="3 5" id="KW-0378">Hydrolase</keyword>
<dbReference type="GO" id="GO:0006226">
    <property type="term" value="P:dUMP biosynthetic process"/>
    <property type="evidence" value="ECO:0007669"/>
    <property type="project" value="UniProtKB-UniRule"/>
</dbReference>
<comment type="function">
    <text evidence="5">Involved in nucleotide metabolism via production of dUMP, the immediate precursor of thymidine nucleotides, and decreases the intracellular concentration of dUTP so that uracil cannot be incorporated into DNA.</text>
</comment>
<name>A0A8J5LWI1_ZINOF</name>
<comment type="caution">
    <text evidence="7">The sequence shown here is derived from an EMBL/GenBank/DDBJ whole genome shotgun (WGS) entry which is preliminary data.</text>
</comment>
<dbReference type="GO" id="GO:0046081">
    <property type="term" value="P:dUTP catabolic process"/>
    <property type="evidence" value="ECO:0007669"/>
    <property type="project" value="UniProtKB-UniRule"/>
</dbReference>
<dbReference type="Proteomes" id="UP000734854">
    <property type="component" value="Unassembled WGS sequence"/>
</dbReference>
<protein>
    <recommendedName>
        <fullName evidence="5">Deoxyuridine 5'-triphosphate nucleotidohydrolase</fullName>
        <shortName evidence="5">dUTPase</shortName>
        <ecNumber evidence="5">3.6.1.23</ecNumber>
    </recommendedName>
    <alternativeName>
        <fullName evidence="5">dUTP pyrophosphatase</fullName>
    </alternativeName>
</protein>
<dbReference type="SUPFAM" id="SSF51283">
    <property type="entry name" value="dUTPase-like"/>
    <property type="match status" value="1"/>
</dbReference>
<feature type="domain" description="dUTPase-like" evidence="6">
    <location>
        <begin position="71"/>
        <end position="145"/>
    </location>
</feature>
<dbReference type="GO" id="GO:0004170">
    <property type="term" value="F:dUTP diphosphatase activity"/>
    <property type="evidence" value="ECO:0007669"/>
    <property type="project" value="UniProtKB-UniRule"/>
</dbReference>
<dbReference type="InterPro" id="IPR008181">
    <property type="entry name" value="dUTPase"/>
</dbReference>
<keyword evidence="5" id="KW-0460">Magnesium</keyword>
<proteinExistence type="inferred from homology"/>
<keyword evidence="4 5" id="KW-0546">Nucleotide metabolism</keyword>
<dbReference type="EMBL" id="JACMSC010000001">
    <property type="protein sequence ID" value="KAG6538113.1"/>
    <property type="molecule type" value="Genomic_DNA"/>
</dbReference>
<dbReference type="AlphaFoldDB" id="A0A8J5LWI1"/>
<dbReference type="PANTHER" id="PTHR11241">
    <property type="entry name" value="DEOXYURIDINE 5'-TRIPHOSPHATE NUCLEOTIDOHYDROLASE"/>
    <property type="match status" value="1"/>
</dbReference>
<comment type="cofactor">
    <cofactor evidence="5">
        <name>Mg(2+)</name>
        <dbReference type="ChEBI" id="CHEBI:18420"/>
    </cofactor>
</comment>
<dbReference type="Gene3D" id="2.70.40.10">
    <property type="match status" value="1"/>
</dbReference>
<dbReference type="PANTHER" id="PTHR11241:SF0">
    <property type="entry name" value="DEOXYURIDINE 5'-TRIPHOSPHATE NUCLEOTIDOHYDROLASE"/>
    <property type="match status" value="1"/>
</dbReference>
<accession>A0A8J5LWI1</accession>
<evidence type="ECO:0000256" key="2">
    <source>
        <dbReference type="ARBA" id="ARBA00006581"/>
    </source>
</evidence>
<dbReference type="Pfam" id="PF00692">
    <property type="entry name" value="dUTPase"/>
    <property type="match status" value="1"/>
</dbReference>
<keyword evidence="5" id="KW-0479">Metal-binding</keyword>
<evidence type="ECO:0000256" key="5">
    <source>
        <dbReference type="RuleBase" id="RU367024"/>
    </source>
</evidence>
<comment type="similarity">
    <text evidence="2 5">Belongs to the dUTPase family.</text>
</comment>
<evidence type="ECO:0000313" key="7">
    <source>
        <dbReference type="EMBL" id="KAG6538113.1"/>
    </source>
</evidence>
<evidence type="ECO:0000259" key="6">
    <source>
        <dbReference type="Pfam" id="PF00692"/>
    </source>
</evidence>
<comment type="pathway">
    <text evidence="1 5">Pyrimidine metabolism; dUMP biosynthesis; dUMP from dCTP (dUTP route): step 2/2.</text>
</comment>
<dbReference type="GO" id="GO:0000287">
    <property type="term" value="F:magnesium ion binding"/>
    <property type="evidence" value="ECO:0007669"/>
    <property type="project" value="UniProtKB-UniRule"/>
</dbReference>
<dbReference type="InterPro" id="IPR036157">
    <property type="entry name" value="dUTPase-like_sf"/>
</dbReference>
<gene>
    <name evidence="7" type="ORF">ZIOFF_003224</name>
</gene>
<evidence type="ECO:0000313" key="8">
    <source>
        <dbReference type="Proteomes" id="UP000734854"/>
    </source>
</evidence>